<evidence type="ECO:0000256" key="1">
    <source>
        <dbReference type="ARBA" id="ARBA00022723"/>
    </source>
</evidence>
<feature type="domain" description="RanBP2-type" evidence="7">
    <location>
        <begin position="188"/>
        <end position="217"/>
    </location>
</feature>
<dbReference type="PROSITE" id="PS01358">
    <property type="entry name" value="ZF_RANBP2_1"/>
    <property type="match status" value="1"/>
</dbReference>
<feature type="chain" id="PRO_5031479641" description="RanBP2-type domain-containing protein" evidence="6">
    <location>
        <begin position="26"/>
        <end position="300"/>
    </location>
</feature>
<keyword evidence="3" id="KW-0862">Zinc</keyword>
<sequence>MPAQRMNINAALITLALALFPRATGYSHSAPSPSLRDTQESPGASPRCATLMRLRGGGKVKSHSQSNMRKKLQRGGYRVDLMYQNDKSKTLLGRRRTDYRYKDYKRRKNDQWSIEKQPREIAKRVERVLGHEATIAQKALRGYEDYLETRLRPIVAALRKQDTTRVYATSYDMVEFHKRVNKKARELRRGSWDCPECGQFNIRTKKVCPQCHKGRRPNDWLCYNCFEAENIRNTKACKSCGLVQEPRRDVLLLERAAAIPLPEVEDKEAGTSASGDAKTSRAGGKATTKSQAKNAATASA</sequence>
<evidence type="ECO:0000256" key="3">
    <source>
        <dbReference type="ARBA" id="ARBA00022833"/>
    </source>
</evidence>
<keyword evidence="6" id="KW-0732">Signal</keyword>
<keyword evidence="2 4" id="KW-0863">Zinc-finger</keyword>
<evidence type="ECO:0000256" key="2">
    <source>
        <dbReference type="ARBA" id="ARBA00022771"/>
    </source>
</evidence>
<evidence type="ECO:0000256" key="5">
    <source>
        <dbReference type="SAM" id="MobiDB-lite"/>
    </source>
</evidence>
<proteinExistence type="predicted"/>
<evidence type="ECO:0000256" key="4">
    <source>
        <dbReference type="PROSITE-ProRule" id="PRU00322"/>
    </source>
</evidence>
<evidence type="ECO:0000259" key="7">
    <source>
        <dbReference type="PROSITE" id="PS50199"/>
    </source>
</evidence>
<keyword evidence="1" id="KW-0479">Metal-binding</keyword>
<reference evidence="8" key="1">
    <citation type="submission" date="2021-01" db="EMBL/GenBank/DDBJ databases">
        <authorList>
            <person name="Corre E."/>
            <person name="Pelletier E."/>
            <person name="Niang G."/>
            <person name="Scheremetjew M."/>
            <person name="Finn R."/>
            <person name="Kale V."/>
            <person name="Holt S."/>
            <person name="Cochrane G."/>
            <person name="Meng A."/>
            <person name="Brown T."/>
            <person name="Cohen L."/>
        </authorList>
    </citation>
    <scope>NUCLEOTIDE SEQUENCE</scope>
    <source>
        <strain evidence="8">CCCM811</strain>
    </source>
</reference>
<feature type="compositionally biased region" description="Polar residues" evidence="5">
    <location>
        <begin position="26"/>
        <end position="42"/>
    </location>
</feature>
<dbReference type="GO" id="GO:0008270">
    <property type="term" value="F:zinc ion binding"/>
    <property type="evidence" value="ECO:0007669"/>
    <property type="project" value="UniProtKB-KW"/>
</dbReference>
<dbReference type="InterPro" id="IPR001876">
    <property type="entry name" value="Znf_RanBP2"/>
</dbReference>
<accession>A0A7S4DSM7</accession>
<organism evidence="8">
    <name type="scientific">Lotharella globosa</name>
    <dbReference type="NCBI Taxonomy" id="91324"/>
    <lineage>
        <taxon>Eukaryota</taxon>
        <taxon>Sar</taxon>
        <taxon>Rhizaria</taxon>
        <taxon>Cercozoa</taxon>
        <taxon>Chlorarachniophyceae</taxon>
        <taxon>Lotharella</taxon>
    </lineage>
</organism>
<feature type="compositionally biased region" description="Polar residues" evidence="5">
    <location>
        <begin position="287"/>
        <end position="300"/>
    </location>
</feature>
<feature type="signal peptide" evidence="6">
    <location>
        <begin position="1"/>
        <end position="25"/>
    </location>
</feature>
<name>A0A7S4DSM7_9EUKA</name>
<evidence type="ECO:0000256" key="6">
    <source>
        <dbReference type="SAM" id="SignalP"/>
    </source>
</evidence>
<protein>
    <recommendedName>
        <fullName evidence="7">RanBP2-type domain-containing protein</fullName>
    </recommendedName>
</protein>
<dbReference type="EMBL" id="HBIV01026278">
    <property type="protein sequence ID" value="CAE0667223.1"/>
    <property type="molecule type" value="Transcribed_RNA"/>
</dbReference>
<dbReference type="AlphaFoldDB" id="A0A7S4DSM7"/>
<evidence type="ECO:0000313" key="8">
    <source>
        <dbReference type="EMBL" id="CAE0667223.1"/>
    </source>
</evidence>
<dbReference type="Gene3D" id="4.10.1060.10">
    <property type="entry name" value="Zinc finger, RanBP2-type"/>
    <property type="match status" value="1"/>
</dbReference>
<feature type="region of interest" description="Disordered" evidence="5">
    <location>
        <begin position="26"/>
        <end position="46"/>
    </location>
</feature>
<dbReference type="PROSITE" id="PS50199">
    <property type="entry name" value="ZF_RANBP2_2"/>
    <property type="match status" value="1"/>
</dbReference>
<feature type="region of interest" description="Disordered" evidence="5">
    <location>
        <begin position="263"/>
        <end position="300"/>
    </location>
</feature>
<gene>
    <name evidence="8" type="ORF">LGLO00237_LOCUS18844</name>
</gene>